<name>A0ABW6RHL7_9ACTN</name>
<organism evidence="1 2">
    <name type="scientific">Streptomyces flavidovirens</name>
    <dbReference type="NCBI Taxonomy" id="67298"/>
    <lineage>
        <taxon>Bacteria</taxon>
        <taxon>Bacillati</taxon>
        <taxon>Actinomycetota</taxon>
        <taxon>Actinomycetes</taxon>
        <taxon>Kitasatosporales</taxon>
        <taxon>Streptomycetaceae</taxon>
        <taxon>Streptomyces</taxon>
    </lineage>
</organism>
<accession>A0ABW6RHL7</accession>
<dbReference type="EMBL" id="JBIAPK010000006">
    <property type="protein sequence ID" value="MFF3341026.1"/>
    <property type="molecule type" value="Genomic_DNA"/>
</dbReference>
<proteinExistence type="predicted"/>
<evidence type="ECO:0000313" key="2">
    <source>
        <dbReference type="Proteomes" id="UP001601976"/>
    </source>
</evidence>
<evidence type="ECO:0000313" key="1">
    <source>
        <dbReference type="EMBL" id="MFF3341026.1"/>
    </source>
</evidence>
<sequence>MSKQHVHVRINQGMSVSDEGELIEQFGCRCGAAWTKTYQVEDPEKD</sequence>
<keyword evidence="2" id="KW-1185">Reference proteome</keyword>
<gene>
    <name evidence="1" type="ORF">ACFYWW_20175</name>
</gene>
<comment type="caution">
    <text evidence="1">The sequence shown here is derived from an EMBL/GenBank/DDBJ whole genome shotgun (WGS) entry which is preliminary data.</text>
</comment>
<protein>
    <submittedName>
        <fullName evidence="1">Uncharacterized protein</fullName>
    </submittedName>
</protein>
<dbReference type="Proteomes" id="UP001601976">
    <property type="component" value="Unassembled WGS sequence"/>
</dbReference>
<reference evidence="1 2" key="1">
    <citation type="submission" date="2024-10" db="EMBL/GenBank/DDBJ databases">
        <title>The Natural Products Discovery Center: Release of the First 8490 Sequenced Strains for Exploring Actinobacteria Biosynthetic Diversity.</title>
        <authorList>
            <person name="Kalkreuter E."/>
            <person name="Kautsar S.A."/>
            <person name="Yang D."/>
            <person name="Bader C.D."/>
            <person name="Teijaro C.N."/>
            <person name="Fluegel L."/>
            <person name="Davis C.M."/>
            <person name="Simpson J.R."/>
            <person name="Lauterbach L."/>
            <person name="Steele A.D."/>
            <person name="Gui C."/>
            <person name="Meng S."/>
            <person name="Li G."/>
            <person name="Viehrig K."/>
            <person name="Ye F."/>
            <person name="Su P."/>
            <person name="Kiefer A.F."/>
            <person name="Nichols A."/>
            <person name="Cepeda A.J."/>
            <person name="Yan W."/>
            <person name="Fan B."/>
            <person name="Jiang Y."/>
            <person name="Adhikari A."/>
            <person name="Zheng C.-J."/>
            <person name="Schuster L."/>
            <person name="Cowan T.M."/>
            <person name="Smanski M.J."/>
            <person name="Chevrette M.G."/>
            <person name="De Carvalho L.P.S."/>
            <person name="Shen B."/>
        </authorList>
    </citation>
    <scope>NUCLEOTIDE SEQUENCE [LARGE SCALE GENOMIC DNA]</scope>
    <source>
        <strain evidence="1 2">NPDC003029</strain>
    </source>
</reference>
<dbReference type="RefSeq" id="WP_214903272.1">
    <property type="nucleotide sequence ID" value="NZ_JBEXNP010000005.1"/>
</dbReference>